<dbReference type="AlphaFoldDB" id="Q5Z153"/>
<sequence>MSRSEGTRLIEIERGSGTVTTVAEEEVLTAAELDLAVEPVTDAAESEASTDAPTAEAGAAPFLRILKGSPTDEEIAALVCVFAAAGNGGQDSGPARPLDMWGRPTLMHRGTSPFSPYAFPQLSQLR</sequence>
<evidence type="ECO:0000256" key="1">
    <source>
        <dbReference type="SAM" id="MobiDB-lite"/>
    </source>
</evidence>
<dbReference type="Pfam" id="PF13822">
    <property type="entry name" value="ACC_epsilon"/>
    <property type="match status" value="1"/>
</dbReference>
<evidence type="ECO:0000313" key="2">
    <source>
        <dbReference type="EMBL" id="BAD55838.1"/>
    </source>
</evidence>
<dbReference type="GO" id="GO:0003989">
    <property type="term" value="F:acetyl-CoA carboxylase activity"/>
    <property type="evidence" value="ECO:0007669"/>
    <property type="project" value="InterPro"/>
</dbReference>
<dbReference type="Proteomes" id="UP000006820">
    <property type="component" value="Chromosome"/>
</dbReference>
<evidence type="ECO:0000313" key="3">
    <source>
        <dbReference type="Proteomes" id="UP000006820"/>
    </source>
</evidence>
<feature type="region of interest" description="Disordered" evidence="1">
    <location>
        <begin position="40"/>
        <end position="59"/>
    </location>
</feature>
<name>Q5Z153_NOCFA</name>
<keyword evidence="3" id="KW-1185">Reference proteome</keyword>
<dbReference type="STRING" id="247156.NFA_9930"/>
<dbReference type="EMBL" id="AP006618">
    <property type="protein sequence ID" value="BAD55838.1"/>
    <property type="molecule type" value="Genomic_DNA"/>
</dbReference>
<protein>
    <recommendedName>
        <fullName evidence="4">Acyl-CoA carboxylase subunit epsilon</fullName>
    </recommendedName>
</protein>
<accession>Q5Z153</accession>
<organism evidence="2 3">
    <name type="scientific">Nocardia farcinica (strain IFM 10152)</name>
    <dbReference type="NCBI Taxonomy" id="247156"/>
    <lineage>
        <taxon>Bacteria</taxon>
        <taxon>Bacillati</taxon>
        <taxon>Actinomycetota</taxon>
        <taxon>Actinomycetes</taxon>
        <taxon>Mycobacteriales</taxon>
        <taxon>Nocardiaceae</taxon>
        <taxon>Nocardia</taxon>
    </lineage>
</organism>
<dbReference type="GO" id="GO:0004658">
    <property type="term" value="F:propionyl-CoA carboxylase activity"/>
    <property type="evidence" value="ECO:0007669"/>
    <property type="project" value="InterPro"/>
</dbReference>
<gene>
    <name evidence="2" type="ordered locus">NFA_9930</name>
</gene>
<dbReference type="InterPro" id="IPR032716">
    <property type="entry name" value="ACC_epsilon"/>
</dbReference>
<dbReference type="OrthoDB" id="4377572at2"/>
<dbReference type="eggNOG" id="ENOG5033HAR">
    <property type="taxonomic scope" value="Bacteria"/>
</dbReference>
<dbReference type="HOGENOM" id="CLU_162033_0_0_11"/>
<proteinExistence type="predicted"/>
<dbReference type="KEGG" id="nfa:NFA_9930"/>
<evidence type="ECO:0008006" key="4">
    <source>
        <dbReference type="Google" id="ProtNLM"/>
    </source>
</evidence>
<reference evidence="2 3" key="1">
    <citation type="journal article" date="2004" name="Proc. Natl. Acad. Sci. U.S.A.">
        <title>The complete genomic sequence of Nocardia farcinica IFM 10152.</title>
        <authorList>
            <person name="Ishikawa J."/>
            <person name="Yamashita A."/>
            <person name="Mikami Y."/>
            <person name="Hoshino Y."/>
            <person name="Kurita H."/>
            <person name="Hotta K."/>
            <person name="Shiba T."/>
            <person name="Hattori M."/>
        </authorList>
    </citation>
    <scope>NUCLEOTIDE SEQUENCE [LARGE SCALE GENOMIC DNA]</scope>
    <source>
        <strain evidence="2 3">IFM 10152</strain>
    </source>
</reference>